<sequence>MKQYFTGFFTAICLTASVFLFMGQQNSDEMEAKSIVFKGVNGTTFIEGGRIFVYNLDGKQTAFIGTNDRMDGEIKLQNKLGYKIISMGAHRGDGFSGNGSLTINNEHGEYGWSVIGEVSPEHYK</sequence>
<proteinExistence type="predicted"/>
<name>A0A382DMZ9_9ZZZZ</name>
<protein>
    <submittedName>
        <fullName evidence="2">Uncharacterized protein</fullName>
    </submittedName>
</protein>
<evidence type="ECO:0000256" key="1">
    <source>
        <dbReference type="SAM" id="Phobius"/>
    </source>
</evidence>
<keyword evidence="1" id="KW-1133">Transmembrane helix</keyword>
<reference evidence="2" key="1">
    <citation type="submission" date="2018-05" db="EMBL/GenBank/DDBJ databases">
        <authorList>
            <person name="Lanie J.A."/>
            <person name="Ng W.-L."/>
            <person name="Kazmierczak K.M."/>
            <person name="Andrzejewski T.M."/>
            <person name="Davidsen T.M."/>
            <person name="Wayne K.J."/>
            <person name="Tettelin H."/>
            <person name="Glass J.I."/>
            <person name="Rusch D."/>
            <person name="Podicherti R."/>
            <person name="Tsui H.-C.T."/>
            <person name="Winkler M.E."/>
        </authorList>
    </citation>
    <scope>NUCLEOTIDE SEQUENCE</scope>
</reference>
<keyword evidence="1" id="KW-0472">Membrane</keyword>
<dbReference type="EMBL" id="UINC01039878">
    <property type="protein sequence ID" value="SVB38993.1"/>
    <property type="molecule type" value="Genomic_DNA"/>
</dbReference>
<keyword evidence="1" id="KW-0812">Transmembrane</keyword>
<organism evidence="2">
    <name type="scientific">marine metagenome</name>
    <dbReference type="NCBI Taxonomy" id="408172"/>
    <lineage>
        <taxon>unclassified sequences</taxon>
        <taxon>metagenomes</taxon>
        <taxon>ecological metagenomes</taxon>
    </lineage>
</organism>
<accession>A0A382DMZ9</accession>
<dbReference type="AlphaFoldDB" id="A0A382DMZ9"/>
<evidence type="ECO:0000313" key="2">
    <source>
        <dbReference type="EMBL" id="SVB38993.1"/>
    </source>
</evidence>
<gene>
    <name evidence="2" type="ORF">METZ01_LOCUS191847</name>
</gene>
<feature type="transmembrane region" description="Helical" evidence="1">
    <location>
        <begin position="6"/>
        <end position="23"/>
    </location>
</feature>